<reference evidence="3 4" key="1">
    <citation type="submission" date="2019-03" db="EMBL/GenBank/DDBJ databases">
        <title>Genomic Encyclopedia of Archaeal and Bacterial Type Strains, Phase II (KMG-II): from individual species to whole genera.</title>
        <authorList>
            <person name="Goeker M."/>
        </authorList>
    </citation>
    <scope>NUCLEOTIDE SEQUENCE [LARGE SCALE GENOMIC DNA]</scope>
    <source>
        <strain evidence="3 4">DSM 25687</strain>
    </source>
</reference>
<accession>A0A4R6Q7F3</accession>
<dbReference type="EMBL" id="SNXR01000016">
    <property type="protein sequence ID" value="TDP58015.1"/>
    <property type="molecule type" value="Genomic_DNA"/>
</dbReference>
<dbReference type="InterPro" id="IPR026444">
    <property type="entry name" value="Secre_tail"/>
</dbReference>
<evidence type="ECO:0000259" key="2">
    <source>
        <dbReference type="Pfam" id="PF18962"/>
    </source>
</evidence>
<keyword evidence="1" id="KW-0732">Signal</keyword>
<evidence type="ECO:0000313" key="4">
    <source>
        <dbReference type="Proteomes" id="UP000295260"/>
    </source>
</evidence>
<feature type="domain" description="Secretion system C-terminal sorting" evidence="2">
    <location>
        <begin position="3"/>
        <end position="62"/>
    </location>
</feature>
<gene>
    <name evidence="3" type="ORF">BC748_2530</name>
</gene>
<protein>
    <submittedName>
        <fullName evidence="3">Putative secreted protein (Por secretion system target)</fullName>
    </submittedName>
</protein>
<proteinExistence type="predicted"/>
<keyword evidence="4" id="KW-1185">Reference proteome</keyword>
<sequence length="78" mass="8949">MTIQIEDNLVGNQAKIYSVIGQELKTFAVNAKQKTIDLSSLSKSVYVIKIQSNKEIYTSKFIKTKRLCYVVKMQLLFD</sequence>
<organism evidence="3 4">
    <name type="scientific">Flavobacterium dankookense</name>
    <dbReference type="NCBI Taxonomy" id="706186"/>
    <lineage>
        <taxon>Bacteria</taxon>
        <taxon>Pseudomonadati</taxon>
        <taxon>Bacteroidota</taxon>
        <taxon>Flavobacteriia</taxon>
        <taxon>Flavobacteriales</taxon>
        <taxon>Flavobacteriaceae</taxon>
        <taxon>Flavobacterium</taxon>
    </lineage>
</organism>
<evidence type="ECO:0000256" key="1">
    <source>
        <dbReference type="ARBA" id="ARBA00022729"/>
    </source>
</evidence>
<dbReference type="NCBIfam" id="TIGR04183">
    <property type="entry name" value="Por_Secre_tail"/>
    <property type="match status" value="1"/>
</dbReference>
<dbReference type="Pfam" id="PF18962">
    <property type="entry name" value="Por_Secre_tail"/>
    <property type="match status" value="1"/>
</dbReference>
<name>A0A4R6Q7F3_9FLAO</name>
<dbReference type="AlphaFoldDB" id="A0A4R6Q7F3"/>
<evidence type="ECO:0000313" key="3">
    <source>
        <dbReference type="EMBL" id="TDP58015.1"/>
    </source>
</evidence>
<dbReference type="Proteomes" id="UP000295260">
    <property type="component" value="Unassembled WGS sequence"/>
</dbReference>
<comment type="caution">
    <text evidence="3">The sequence shown here is derived from an EMBL/GenBank/DDBJ whole genome shotgun (WGS) entry which is preliminary data.</text>
</comment>